<protein>
    <submittedName>
        <fullName evidence="1">Uncharacterized protein</fullName>
    </submittedName>
</protein>
<dbReference type="AlphaFoldDB" id="A0AAV7NR33"/>
<proteinExistence type="predicted"/>
<dbReference type="EMBL" id="JANPWB010000012">
    <property type="protein sequence ID" value="KAJ1116838.1"/>
    <property type="molecule type" value="Genomic_DNA"/>
</dbReference>
<evidence type="ECO:0000313" key="2">
    <source>
        <dbReference type="Proteomes" id="UP001066276"/>
    </source>
</evidence>
<dbReference type="Proteomes" id="UP001066276">
    <property type="component" value="Chromosome 8"/>
</dbReference>
<gene>
    <name evidence="1" type="ORF">NDU88_005043</name>
</gene>
<accession>A0AAV7NR33</accession>
<comment type="caution">
    <text evidence="1">The sequence shown here is derived from an EMBL/GenBank/DDBJ whole genome shotgun (WGS) entry which is preliminary data.</text>
</comment>
<keyword evidence="2" id="KW-1185">Reference proteome</keyword>
<name>A0AAV7NR33_PLEWA</name>
<reference evidence="1" key="1">
    <citation type="journal article" date="2022" name="bioRxiv">
        <title>Sequencing and chromosome-scale assembly of the giantPleurodeles waltlgenome.</title>
        <authorList>
            <person name="Brown T."/>
            <person name="Elewa A."/>
            <person name="Iarovenko S."/>
            <person name="Subramanian E."/>
            <person name="Araus A.J."/>
            <person name="Petzold A."/>
            <person name="Susuki M."/>
            <person name="Suzuki K.-i.T."/>
            <person name="Hayashi T."/>
            <person name="Toyoda A."/>
            <person name="Oliveira C."/>
            <person name="Osipova E."/>
            <person name="Leigh N.D."/>
            <person name="Simon A."/>
            <person name="Yun M.H."/>
        </authorList>
    </citation>
    <scope>NUCLEOTIDE SEQUENCE</scope>
    <source>
        <strain evidence="1">20211129_DDA</strain>
        <tissue evidence="1">Liver</tissue>
    </source>
</reference>
<evidence type="ECO:0000313" key="1">
    <source>
        <dbReference type="EMBL" id="KAJ1116838.1"/>
    </source>
</evidence>
<organism evidence="1 2">
    <name type="scientific">Pleurodeles waltl</name>
    <name type="common">Iberian ribbed newt</name>
    <dbReference type="NCBI Taxonomy" id="8319"/>
    <lineage>
        <taxon>Eukaryota</taxon>
        <taxon>Metazoa</taxon>
        <taxon>Chordata</taxon>
        <taxon>Craniata</taxon>
        <taxon>Vertebrata</taxon>
        <taxon>Euteleostomi</taxon>
        <taxon>Amphibia</taxon>
        <taxon>Batrachia</taxon>
        <taxon>Caudata</taxon>
        <taxon>Salamandroidea</taxon>
        <taxon>Salamandridae</taxon>
        <taxon>Pleurodelinae</taxon>
        <taxon>Pleurodeles</taxon>
    </lineage>
</organism>
<sequence>MCWPAVVDTGTRPDQRLGEASGGRLRHWGRAALEIRRVRRGSARIPLRVIRAETAQARLLGGRPRSLEARQRALFKQPGKRLMRLQDTHFYCNGAQFFHYRLSLVFDFLQDSVQLIRLAS</sequence>